<reference evidence="2" key="1">
    <citation type="submission" date="2021-07" db="EMBL/GenBank/DDBJ databases">
        <title>Draft genome of Mortierella alpina, strain LL118, isolated from an aspen leaf litter sample.</title>
        <authorList>
            <person name="Yang S."/>
            <person name="Vinatzer B.A."/>
        </authorList>
    </citation>
    <scope>NUCLEOTIDE SEQUENCE</scope>
    <source>
        <strain evidence="2">LL118</strain>
    </source>
</reference>
<dbReference type="EMBL" id="JAIFTL010000234">
    <property type="protein sequence ID" value="KAG9321068.1"/>
    <property type="molecule type" value="Genomic_DNA"/>
</dbReference>
<feature type="non-terminal residue" evidence="2">
    <location>
        <position position="1"/>
    </location>
</feature>
<evidence type="ECO:0000256" key="1">
    <source>
        <dbReference type="SAM" id="Phobius"/>
    </source>
</evidence>
<protein>
    <submittedName>
        <fullName evidence="2">Uncharacterized protein</fullName>
    </submittedName>
</protein>
<evidence type="ECO:0000313" key="2">
    <source>
        <dbReference type="EMBL" id="KAG9321068.1"/>
    </source>
</evidence>
<dbReference type="AlphaFoldDB" id="A0A9P8CUS5"/>
<accession>A0A9P8CUS5</accession>
<gene>
    <name evidence="2" type="ORF">KVV02_000682</name>
</gene>
<comment type="caution">
    <text evidence="2">The sequence shown here is derived from an EMBL/GenBank/DDBJ whole genome shotgun (WGS) entry which is preliminary data.</text>
</comment>
<dbReference type="Proteomes" id="UP000717515">
    <property type="component" value="Unassembled WGS sequence"/>
</dbReference>
<sequence length="295" mass="31876">MKIRYHSVGVIGSPFQNSGQSEAAIRKMLLTRKGNQLRSGLGKSQGSKGQGLGLVRDIPKNIVKLRLAVLAFSICTIAVVLSCASVSTHQPFFKRVFENQSRAISCFARFFISGLWTADCIVATSVDFGLSKSFETDTLTLDFTGPDSSPVLVSFAKISANLLPIPGYNWPITQVRVHGVILDNGVILARIEPPWALTTINDGLLSLHTATSPKERLISPSSFRFLGPKVINGISFTTPVTFAGCNGLPDIHFLSIISVDSAPTAMTVTMSSIVLSPGQVQFIMEDIVLQMFSKE</sequence>
<organism evidence="2 3">
    <name type="scientific">Mortierella alpina</name>
    <name type="common">Oleaginous fungus</name>
    <name type="synonym">Mortierella renispora</name>
    <dbReference type="NCBI Taxonomy" id="64518"/>
    <lineage>
        <taxon>Eukaryota</taxon>
        <taxon>Fungi</taxon>
        <taxon>Fungi incertae sedis</taxon>
        <taxon>Mucoromycota</taxon>
        <taxon>Mortierellomycotina</taxon>
        <taxon>Mortierellomycetes</taxon>
        <taxon>Mortierellales</taxon>
        <taxon>Mortierellaceae</taxon>
        <taxon>Mortierella</taxon>
    </lineage>
</organism>
<proteinExistence type="predicted"/>
<keyword evidence="1" id="KW-0812">Transmembrane</keyword>
<name>A0A9P8CUS5_MORAP</name>
<keyword evidence="1" id="KW-0472">Membrane</keyword>
<keyword evidence="1" id="KW-1133">Transmembrane helix</keyword>
<evidence type="ECO:0000313" key="3">
    <source>
        <dbReference type="Proteomes" id="UP000717515"/>
    </source>
</evidence>
<feature type="transmembrane region" description="Helical" evidence="1">
    <location>
        <begin position="65"/>
        <end position="87"/>
    </location>
</feature>